<evidence type="ECO:0000313" key="2">
    <source>
        <dbReference type="Proteomes" id="UP000092666"/>
    </source>
</evidence>
<dbReference type="AlphaFoldDB" id="A0A1B9GNE5"/>
<proteinExistence type="predicted"/>
<accession>A0A1B9GNE5</accession>
<reference evidence="1 2" key="1">
    <citation type="submission" date="2013-07" db="EMBL/GenBank/DDBJ databases">
        <title>The Genome Sequence of Cryptococcus heveanensis BCC8398.</title>
        <authorList>
            <consortium name="The Broad Institute Genome Sequencing Platform"/>
            <person name="Cuomo C."/>
            <person name="Litvintseva A."/>
            <person name="Chen Y."/>
            <person name="Heitman J."/>
            <person name="Sun S."/>
            <person name="Springer D."/>
            <person name="Dromer F."/>
            <person name="Young S.K."/>
            <person name="Zeng Q."/>
            <person name="Gargeya S."/>
            <person name="Fitzgerald M."/>
            <person name="Abouelleil A."/>
            <person name="Alvarado L."/>
            <person name="Berlin A.M."/>
            <person name="Chapman S.B."/>
            <person name="Dewar J."/>
            <person name="Goldberg J."/>
            <person name="Griggs A."/>
            <person name="Gujja S."/>
            <person name="Hansen M."/>
            <person name="Howarth C."/>
            <person name="Imamovic A."/>
            <person name="Larimer J."/>
            <person name="McCowan C."/>
            <person name="Murphy C."/>
            <person name="Pearson M."/>
            <person name="Priest M."/>
            <person name="Roberts A."/>
            <person name="Saif S."/>
            <person name="Shea T."/>
            <person name="Sykes S."/>
            <person name="Wortman J."/>
            <person name="Nusbaum C."/>
            <person name="Birren B."/>
        </authorList>
    </citation>
    <scope>NUCLEOTIDE SEQUENCE [LARGE SCALE GENOMIC DNA]</scope>
    <source>
        <strain evidence="1 2">BCC8398</strain>
    </source>
</reference>
<reference evidence="2" key="2">
    <citation type="submission" date="2013-12" db="EMBL/GenBank/DDBJ databases">
        <title>Evolution of pathogenesis and genome organization in the Tremellales.</title>
        <authorList>
            <person name="Cuomo C."/>
            <person name="Litvintseva A."/>
            <person name="Heitman J."/>
            <person name="Chen Y."/>
            <person name="Sun S."/>
            <person name="Springer D."/>
            <person name="Dromer F."/>
            <person name="Young S."/>
            <person name="Zeng Q."/>
            <person name="Chapman S."/>
            <person name="Gujja S."/>
            <person name="Saif S."/>
            <person name="Birren B."/>
        </authorList>
    </citation>
    <scope>NUCLEOTIDE SEQUENCE [LARGE SCALE GENOMIC DNA]</scope>
    <source>
        <strain evidence="2">BCC8398</strain>
    </source>
</reference>
<evidence type="ECO:0000313" key="1">
    <source>
        <dbReference type="EMBL" id="OCF32506.1"/>
    </source>
</evidence>
<gene>
    <name evidence="1" type="ORF">I316_05934</name>
</gene>
<name>A0A1B9GNE5_9TREE</name>
<dbReference type="EMBL" id="KI669508">
    <property type="protein sequence ID" value="OCF32506.1"/>
    <property type="molecule type" value="Genomic_DNA"/>
</dbReference>
<sequence length="291" mass="33329">MSNCAAPAAHEDNWVPAMALHEGRWVPRVDFSGAYEKDGLFGLSYRICWQCLILATDCLARQPPLVLCHPNTTTPIGFDPPKNWIEQNKEDRKDAKEGRSKWYLVKWTQCIECIEDPPTACSHGYILILYHNGSQDSTFVDAYRDGVVYGPNAPQVRLEEERHTWSKEMRDRVIRLRMERMEQEEARIRKRVREGLRMDEFAPGEIEANDEFVFHDFCKQGPAGVFTVVEPSPIPLEDGIHGIGREKSQVLELSDFYTDLEYLKELSDKDNVCLIKDERESAGQHKASGVA</sequence>
<protein>
    <submittedName>
        <fullName evidence="1">Uncharacterized protein</fullName>
    </submittedName>
</protein>
<dbReference type="Proteomes" id="UP000092666">
    <property type="component" value="Unassembled WGS sequence"/>
</dbReference>
<keyword evidence="2" id="KW-1185">Reference proteome</keyword>
<organism evidence="1 2">
    <name type="scientific">Kwoniella heveanensis BCC8398</name>
    <dbReference type="NCBI Taxonomy" id="1296120"/>
    <lineage>
        <taxon>Eukaryota</taxon>
        <taxon>Fungi</taxon>
        <taxon>Dikarya</taxon>
        <taxon>Basidiomycota</taxon>
        <taxon>Agaricomycotina</taxon>
        <taxon>Tremellomycetes</taxon>
        <taxon>Tremellales</taxon>
        <taxon>Cryptococcaceae</taxon>
        <taxon>Kwoniella</taxon>
    </lineage>
</organism>